<accession>A0A1Y0D162</accession>
<reference evidence="1 2" key="1">
    <citation type="journal article" date="2014" name="Int. J. Syst. Evol. Microbiol.">
        <title>Oceanisphaera profunda sp. nov., a marine bacterium isolated from deep-sea sediment, and emended description of the genus Oceanisphaera.</title>
        <authorList>
            <person name="Xu Z."/>
            <person name="Zhang X.Y."/>
            <person name="Su H.N."/>
            <person name="Yu Z.C."/>
            <person name="Liu C."/>
            <person name="Li H."/>
            <person name="Chen X.L."/>
            <person name="Song X.Y."/>
            <person name="Xie B.B."/>
            <person name="Qin Q.L."/>
            <person name="Zhou B.C."/>
            <person name="Shi M."/>
            <person name="Huang Y."/>
            <person name="Zhang Y.Z."/>
        </authorList>
    </citation>
    <scope>NUCLEOTIDE SEQUENCE [LARGE SCALE GENOMIC DNA]</scope>
    <source>
        <strain evidence="1 2">SM1222</strain>
    </source>
</reference>
<dbReference type="Pfam" id="PF16868">
    <property type="entry name" value="NMT1_3"/>
    <property type="match status" value="2"/>
</dbReference>
<dbReference type="PANTHER" id="PTHR42941:SF1">
    <property type="entry name" value="SLL1037 PROTEIN"/>
    <property type="match status" value="1"/>
</dbReference>
<dbReference type="Proteomes" id="UP000243937">
    <property type="component" value="Chromosome"/>
</dbReference>
<organism evidence="1 2">
    <name type="scientific">Oceanisphaera profunda</name>
    <dbReference type="NCBI Taxonomy" id="1416627"/>
    <lineage>
        <taxon>Bacteria</taxon>
        <taxon>Pseudomonadati</taxon>
        <taxon>Pseudomonadota</taxon>
        <taxon>Gammaproteobacteria</taxon>
        <taxon>Aeromonadales</taxon>
        <taxon>Aeromonadaceae</taxon>
        <taxon>Oceanisphaera</taxon>
    </lineage>
</organism>
<dbReference type="Gene3D" id="3.40.190.10">
    <property type="entry name" value="Periplasmic binding protein-like II"/>
    <property type="match status" value="4"/>
</dbReference>
<dbReference type="EMBL" id="CP021377">
    <property type="protein sequence ID" value="ART81262.1"/>
    <property type="molecule type" value="Genomic_DNA"/>
</dbReference>
<gene>
    <name evidence="1" type="ORF">CBP31_00305</name>
</gene>
<proteinExistence type="predicted"/>
<evidence type="ECO:0000313" key="1">
    <source>
        <dbReference type="EMBL" id="ART81262.1"/>
    </source>
</evidence>
<sequence length="385" mass="41811">MRMDRRMNIKEQLGAHIAKPIKKRLAMLVAPLLLVALAGCDVVEPKANIALGPQNSTSHHASQRLLAAYNLTENDFSAQEGRFEEALKGIETGSTDIAMGFFGLPSRNVDSLQAATGDLKLLSVSDAVLDDFEQHTGYRRFSIPKDSYLFLDKDVQTLAAYAVLMANTNTVSDELAYQLAKVMYEQGKAIPHSQAQFLTLPHALDGAEQLRIHPGAKRFYEEQGLIVNQPVAELNLSRNKREFILGSGSQGGTYYPLGGELATLWNKDIPSINITSVATDASLENLSSLAENKLDLAMTVNTSALEAQAGKAQFANSSVNNAAFIGQLYPEVFHIITRANNPVSSFAAIHANPLNAQGLLATESTVQNEVQSGELKNSTERQVIK</sequence>
<dbReference type="AlphaFoldDB" id="A0A1Y0D162"/>
<evidence type="ECO:0000313" key="2">
    <source>
        <dbReference type="Proteomes" id="UP000243937"/>
    </source>
</evidence>
<keyword evidence="2" id="KW-1185">Reference proteome</keyword>
<name>A0A1Y0D162_9GAMM</name>
<dbReference type="InterPro" id="IPR011852">
    <property type="entry name" value="TRAP_TAXI"/>
</dbReference>
<dbReference type="SUPFAM" id="SSF53850">
    <property type="entry name" value="Periplasmic binding protein-like II"/>
    <property type="match status" value="2"/>
</dbReference>
<protein>
    <recommendedName>
        <fullName evidence="3">TRAP transporter substrate-binding protein</fullName>
    </recommendedName>
</protein>
<dbReference type="PANTHER" id="PTHR42941">
    <property type="entry name" value="SLL1037 PROTEIN"/>
    <property type="match status" value="1"/>
</dbReference>
<dbReference type="NCBIfam" id="TIGR02122">
    <property type="entry name" value="TRAP_TAXI"/>
    <property type="match status" value="1"/>
</dbReference>
<evidence type="ECO:0008006" key="3">
    <source>
        <dbReference type="Google" id="ProtNLM"/>
    </source>
</evidence>
<dbReference type="KEGG" id="opf:CBP31_00305"/>